<keyword evidence="2" id="KW-0689">Ribosomal protein</keyword>
<evidence type="ECO:0000256" key="5">
    <source>
        <dbReference type="ARBA" id="ARBA00035378"/>
    </source>
</evidence>
<dbReference type="EMBL" id="JABJNZ010000017">
    <property type="protein sequence ID" value="MBT4870124.1"/>
    <property type="molecule type" value="Genomic_DNA"/>
</dbReference>
<dbReference type="Proteomes" id="UP000722459">
    <property type="component" value="Unassembled WGS sequence"/>
</dbReference>
<dbReference type="SUPFAM" id="SSF54575">
    <property type="entry name" value="Ribosomal protein L31e"/>
    <property type="match status" value="1"/>
</dbReference>
<dbReference type="AlphaFoldDB" id="A0A8T5GDC1"/>
<evidence type="ECO:0000256" key="4">
    <source>
        <dbReference type="ARBA" id="ARBA00035230"/>
    </source>
</evidence>
<organism evidence="7 8">
    <name type="scientific">Candidatus Iainarchaeum sp</name>
    <dbReference type="NCBI Taxonomy" id="3101447"/>
    <lineage>
        <taxon>Archaea</taxon>
        <taxon>Candidatus Iainarchaeota</taxon>
        <taxon>Candidatus Iainarchaeia</taxon>
        <taxon>Candidatus Iainarchaeales</taxon>
        <taxon>Candidatus Iainarchaeaceae</taxon>
        <taxon>Candidatus Iainarchaeum</taxon>
    </lineage>
</organism>
<feature type="region of interest" description="Disordered" evidence="6">
    <location>
        <begin position="93"/>
        <end position="156"/>
    </location>
</feature>
<evidence type="ECO:0000313" key="8">
    <source>
        <dbReference type="Proteomes" id="UP000722459"/>
    </source>
</evidence>
<dbReference type="SMART" id="SM01380">
    <property type="entry name" value="Ribosomal_L31e"/>
    <property type="match status" value="1"/>
</dbReference>
<dbReference type="Pfam" id="PF01198">
    <property type="entry name" value="Ribosomal_L31e"/>
    <property type="match status" value="1"/>
</dbReference>
<dbReference type="InterPro" id="IPR023621">
    <property type="entry name" value="Ribosomal_eL31_dom_sf"/>
</dbReference>
<protein>
    <recommendedName>
        <fullName evidence="4">Large ribosomal subunit protein eL31</fullName>
    </recommendedName>
    <alternativeName>
        <fullName evidence="5">50S ribosomal protein L31e</fullName>
    </alternativeName>
</protein>
<name>A0A8T5GDC1_9ARCH</name>
<dbReference type="Gene3D" id="3.10.440.10">
    <property type="match status" value="1"/>
</dbReference>
<dbReference type="GO" id="GO:0003735">
    <property type="term" value="F:structural constituent of ribosome"/>
    <property type="evidence" value="ECO:0007669"/>
    <property type="project" value="InterPro"/>
</dbReference>
<gene>
    <name evidence="7" type="ORF">HON47_00955</name>
</gene>
<evidence type="ECO:0000256" key="2">
    <source>
        <dbReference type="ARBA" id="ARBA00022980"/>
    </source>
</evidence>
<sequence>MAKEYKEKTITINLSKVFLKPVTKRAKGAIFMVKKKVTKETRASEVLLSNKVNETIWENGMFRCPRKITVKIVNDKGKARVYLPDEKVELKKEEKKKATGLKAKAEEIAGKKETKVETPKEEKKETKTEEKVEAKAPVKEEAKVEEKKEEKVSKEK</sequence>
<evidence type="ECO:0000313" key="7">
    <source>
        <dbReference type="EMBL" id="MBT4870124.1"/>
    </source>
</evidence>
<dbReference type="GO" id="GO:0005840">
    <property type="term" value="C:ribosome"/>
    <property type="evidence" value="ECO:0007669"/>
    <property type="project" value="UniProtKB-KW"/>
</dbReference>
<proteinExistence type="inferred from homology"/>
<evidence type="ECO:0000256" key="1">
    <source>
        <dbReference type="ARBA" id="ARBA00010808"/>
    </source>
</evidence>
<evidence type="ECO:0000256" key="6">
    <source>
        <dbReference type="SAM" id="MobiDB-lite"/>
    </source>
</evidence>
<dbReference type="InterPro" id="IPR000054">
    <property type="entry name" value="Ribosomal_eL31"/>
</dbReference>
<accession>A0A8T5GDC1</accession>
<evidence type="ECO:0000256" key="3">
    <source>
        <dbReference type="ARBA" id="ARBA00023274"/>
    </source>
</evidence>
<comment type="caution">
    <text evidence="7">The sequence shown here is derived from an EMBL/GenBank/DDBJ whole genome shotgun (WGS) entry which is preliminary data.</text>
</comment>
<dbReference type="GO" id="GO:0006412">
    <property type="term" value="P:translation"/>
    <property type="evidence" value="ECO:0007669"/>
    <property type="project" value="InterPro"/>
</dbReference>
<reference evidence="7" key="1">
    <citation type="journal article" date="2021" name="ISME J.">
        <title>Mercury methylation by metabolically versatile and cosmopolitan marine bacteria.</title>
        <authorList>
            <person name="Lin H."/>
            <person name="Ascher D.B."/>
            <person name="Myung Y."/>
            <person name="Lamborg C.H."/>
            <person name="Hallam S.J."/>
            <person name="Gionfriddo C.M."/>
            <person name="Holt K.E."/>
            <person name="Moreau J.W."/>
        </authorList>
    </citation>
    <scope>NUCLEOTIDE SEQUENCE</scope>
    <source>
        <strain evidence="7">SI075_bin30</strain>
    </source>
</reference>
<dbReference type="GO" id="GO:1990904">
    <property type="term" value="C:ribonucleoprotein complex"/>
    <property type="evidence" value="ECO:0007669"/>
    <property type="project" value="UniProtKB-KW"/>
</dbReference>
<comment type="similarity">
    <text evidence="1">Belongs to the eukaryotic ribosomal protein eL31 family.</text>
</comment>
<keyword evidence="3" id="KW-0687">Ribonucleoprotein</keyword>